<evidence type="ECO:0000313" key="3">
    <source>
        <dbReference type="Proteomes" id="UP000541558"/>
    </source>
</evidence>
<feature type="compositionally biased region" description="Low complexity" evidence="1">
    <location>
        <begin position="54"/>
        <end position="82"/>
    </location>
</feature>
<dbReference type="Proteomes" id="UP000541558">
    <property type="component" value="Unassembled WGS sequence"/>
</dbReference>
<feature type="region of interest" description="Disordered" evidence="1">
    <location>
        <begin position="322"/>
        <end position="363"/>
    </location>
</feature>
<protein>
    <submittedName>
        <fullName evidence="2">Uncharacterized protein</fullName>
    </submittedName>
</protein>
<dbReference type="EMBL" id="JAACJK010000173">
    <property type="protein sequence ID" value="KAF5319827.1"/>
    <property type="molecule type" value="Genomic_DNA"/>
</dbReference>
<evidence type="ECO:0000256" key="1">
    <source>
        <dbReference type="SAM" id="MobiDB-lite"/>
    </source>
</evidence>
<evidence type="ECO:0000313" key="2">
    <source>
        <dbReference type="EMBL" id="KAF5319827.1"/>
    </source>
</evidence>
<feature type="compositionally biased region" description="Low complexity" evidence="1">
    <location>
        <begin position="322"/>
        <end position="340"/>
    </location>
</feature>
<proteinExistence type="predicted"/>
<feature type="compositionally biased region" description="Polar residues" evidence="1">
    <location>
        <begin position="341"/>
        <end position="350"/>
    </location>
</feature>
<comment type="caution">
    <text evidence="2">The sequence shown here is derived from an EMBL/GenBank/DDBJ whole genome shotgun (WGS) entry which is preliminary data.</text>
</comment>
<feature type="compositionally biased region" description="Basic residues" evidence="1">
    <location>
        <begin position="9"/>
        <end position="33"/>
    </location>
</feature>
<dbReference type="InterPro" id="IPR046521">
    <property type="entry name" value="DUF6698"/>
</dbReference>
<gene>
    <name evidence="2" type="ORF">D9611_012832</name>
</gene>
<sequence length="472" mass="52086">MSPSSSAARHSHHSRSGSSRPRSRSPARGRRSSPVRGSDRRDATRRSPGRRASSRAPSLPPSSDDIHSSPARSSDSGSPGDRVAVDRRLWEEIVAEKAKAVVAGKKRGRNDTEAEDDDKPTKPVTAKQMGRGICKIIDLWKQVSTLMTEHDIFEEATSDMSPEDVGEYKDRFPDRARAYDSIRLLPQIVPNLWAIVDDAGADLSTGAKAARSDDVGRLRPAVAGWLSTWSGPKPVPALQLGTRADRGIQHDVCGRLLCPIRYDWDDPTVRASIRAFKPGFELGWSARCLYEDYRGNPSDIEEGYLKSPLLVKTFKHIFTSPSSAEADSSSSGSSDTENSPPANRQRTSTLGRKPTKRDIATTLNMGQKVTSRSIAYAAVQLLFALSSAPQWKTSHEGLNFNHIYYRIVDYFDVDPELDPESFEIVKDLLDWWNESIFPGSGPSGTVGVEKDDDDLAQLRAARRRRVLASKNT</sequence>
<dbReference type="AlphaFoldDB" id="A0A8H5F181"/>
<dbReference type="Pfam" id="PF20414">
    <property type="entry name" value="DUF6698"/>
    <property type="match status" value="1"/>
</dbReference>
<dbReference type="OrthoDB" id="2662502at2759"/>
<keyword evidence="3" id="KW-1185">Reference proteome</keyword>
<name>A0A8H5F181_9AGAR</name>
<accession>A0A8H5F181</accession>
<feature type="region of interest" description="Disordered" evidence="1">
    <location>
        <begin position="102"/>
        <end position="126"/>
    </location>
</feature>
<feature type="region of interest" description="Disordered" evidence="1">
    <location>
        <begin position="1"/>
        <end position="82"/>
    </location>
</feature>
<organism evidence="2 3">
    <name type="scientific">Ephemerocybe angulata</name>
    <dbReference type="NCBI Taxonomy" id="980116"/>
    <lineage>
        <taxon>Eukaryota</taxon>
        <taxon>Fungi</taxon>
        <taxon>Dikarya</taxon>
        <taxon>Basidiomycota</taxon>
        <taxon>Agaricomycotina</taxon>
        <taxon>Agaricomycetes</taxon>
        <taxon>Agaricomycetidae</taxon>
        <taxon>Agaricales</taxon>
        <taxon>Agaricineae</taxon>
        <taxon>Psathyrellaceae</taxon>
        <taxon>Ephemerocybe</taxon>
    </lineage>
</organism>
<reference evidence="2 3" key="1">
    <citation type="journal article" date="2020" name="ISME J.">
        <title>Uncovering the hidden diversity of litter-decomposition mechanisms in mushroom-forming fungi.</title>
        <authorList>
            <person name="Floudas D."/>
            <person name="Bentzer J."/>
            <person name="Ahren D."/>
            <person name="Johansson T."/>
            <person name="Persson P."/>
            <person name="Tunlid A."/>
        </authorList>
    </citation>
    <scope>NUCLEOTIDE SEQUENCE [LARGE SCALE GENOMIC DNA]</scope>
    <source>
        <strain evidence="2 3">CBS 175.51</strain>
    </source>
</reference>